<comment type="caution">
    <text evidence="2">The sequence shown here is derived from an EMBL/GenBank/DDBJ whole genome shotgun (WGS) entry which is preliminary data.</text>
</comment>
<dbReference type="KEGG" id="loi:92360936"/>
<dbReference type="RefSeq" id="XP_067062305.1">
    <property type="nucleotide sequence ID" value="XM_067207002.1"/>
</dbReference>
<dbReference type="Proteomes" id="UP000674143">
    <property type="component" value="Unassembled WGS sequence"/>
</dbReference>
<sequence length="448" mass="48545">MTVQEAPHLTSRVVVLLMLAVFVLCLCADRLQCQNNGWQSMCIGKLAYKCSSEWCRSSVSTPTSLSLSSSCAGKGDAVVLIAVVEVGPSLVSRRGKNMSEYMADELRRKMDAGDFQRAVLQSVIGHHRILGDEESDARTSLTEMFRAKEALRAILDIPRRQTRYMAVSDAVPLPMVDGLGDYNYFTWEEAVDAALPVSKTDDASQLQRYFPNLYAKLASLGNERAASAASSSSKGCDALVVVVCTVAHPLASVRSVWQTSWNAGKQLSIGHDYVRGAVTRYLMTCKKLLRYVHEVYYFQYEPRMPALAFTVGARGGQPKESFRNSAAAVRAAVVPKLDNASFAKAFCSAAGATASSASPQLCEPACEIYGRIERDLVSADHSLLDGFVGGMGIRSSAKHNCFHEVLSLQAEGPTNGTFSANTLSRVFDDCLRLSPDGARAYAACLLQG</sequence>
<proteinExistence type="predicted"/>
<organism evidence="2 3">
    <name type="scientific">Leishmania orientalis</name>
    <dbReference type="NCBI Taxonomy" id="2249476"/>
    <lineage>
        <taxon>Eukaryota</taxon>
        <taxon>Discoba</taxon>
        <taxon>Euglenozoa</taxon>
        <taxon>Kinetoplastea</taxon>
        <taxon>Metakinetoplastina</taxon>
        <taxon>Trypanosomatida</taxon>
        <taxon>Trypanosomatidae</taxon>
        <taxon>Leishmaniinae</taxon>
        <taxon>Leishmania</taxon>
    </lineage>
</organism>
<evidence type="ECO:0000313" key="3">
    <source>
        <dbReference type="Proteomes" id="UP000674143"/>
    </source>
</evidence>
<feature type="signal peptide" evidence="1">
    <location>
        <begin position="1"/>
        <end position="33"/>
    </location>
</feature>
<feature type="chain" id="PRO_5032900015" evidence="1">
    <location>
        <begin position="34"/>
        <end position="448"/>
    </location>
</feature>
<dbReference type="SMR" id="A0A836GYA9"/>
<dbReference type="EMBL" id="JAFHLR010000026">
    <property type="protein sequence ID" value="KAG5476072.1"/>
    <property type="molecule type" value="Genomic_DNA"/>
</dbReference>
<reference evidence="3" key="2">
    <citation type="journal article" date="2021" name="Sci. Data">
        <title>Chromosome-scale genome sequencing, assembly and annotation of six genomes from subfamily Leishmaniinae.</title>
        <authorList>
            <person name="Almutairi H."/>
            <person name="Urbaniak M.D."/>
            <person name="Bates M.D."/>
            <person name="Jariyapan N."/>
            <person name="Kwakye-Nuako G."/>
            <person name="Thomaz Soccol V."/>
            <person name="Al-Salem W.S."/>
            <person name="Dillon R.J."/>
            <person name="Bates P.A."/>
            <person name="Gatherer D."/>
        </authorList>
    </citation>
    <scope>NUCLEOTIDE SEQUENCE [LARGE SCALE GENOMIC DNA]</scope>
</reference>
<dbReference type="GeneID" id="92360936"/>
<gene>
    <name evidence="2" type="ORF">LSCM4_05028</name>
</gene>
<evidence type="ECO:0000313" key="2">
    <source>
        <dbReference type="EMBL" id="KAG5476072.1"/>
    </source>
</evidence>
<keyword evidence="1" id="KW-0732">Signal</keyword>
<evidence type="ECO:0000256" key="1">
    <source>
        <dbReference type="SAM" id="SignalP"/>
    </source>
</evidence>
<accession>A0A836GYA9</accession>
<protein>
    <submittedName>
        <fullName evidence="2">Uncharacterized protein</fullName>
    </submittedName>
</protein>
<dbReference type="AlphaFoldDB" id="A0A836GYA9"/>
<name>A0A836GYA9_9TRYP</name>
<keyword evidence="3" id="KW-1185">Reference proteome</keyword>
<reference evidence="3" key="1">
    <citation type="journal article" date="2021" name="Microbiol. Resour. Announc.">
        <title>LGAAP: Leishmaniinae Genome Assembly and Annotation Pipeline.</title>
        <authorList>
            <person name="Almutairi H."/>
            <person name="Urbaniak M.D."/>
            <person name="Bates M.D."/>
            <person name="Jariyapan N."/>
            <person name="Kwakye-Nuako G."/>
            <person name="Thomaz-Soccol V."/>
            <person name="Al-Salem W.S."/>
            <person name="Dillon R.J."/>
            <person name="Bates P.A."/>
            <person name="Gatherer D."/>
        </authorList>
    </citation>
    <scope>NUCLEOTIDE SEQUENCE [LARGE SCALE GENOMIC DNA]</scope>
</reference>